<evidence type="ECO:0000256" key="1">
    <source>
        <dbReference type="SAM" id="MobiDB-lite"/>
    </source>
</evidence>
<reference evidence="2" key="1">
    <citation type="submission" date="2021-08" db="EMBL/GenBank/DDBJ databases">
        <title>Whole genome sequencing of non-tuberculosis mycobacteria type-strains.</title>
        <authorList>
            <person name="Igarashi Y."/>
            <person name="Osugi A."/>
            <person name="Mitarai S."/>
        </authorList>
    </citation>
    <scope>NUCLEOTIDE SEQUENCE</scope>
    <source>
        <strain evidence="2">JCM 30995</strain>
    </source>
</reference>
<dbReference type="RefSeq" id="WP_220696434.1">
    <property type="nucleotide sequence ID" value="NZ_CP080997.1"/>
</dbReference>
<feature type="compositionally biased region" description="Pro residues" evidence="1">
    <location>
        <begin position="159"/>
        <end position="186"/>
    </location>
</feature>
<dbReference type="Proteomes" id="UP000825008">
    <property type="component" value="Chromosome"/>
</dbReference>
<sequence>MALDHVGGQRLQLEATFAIKAPQSPRLVRDRFGLTEEPGSMDMEFYIRPSHIADDRLIVVSSPKPSVGQDWRADVSEFDKSNPEGVLVSASARGKVLTLVLDFAGQREILGRGPFKADVAISPVANGRPRANGEPDFLMFRMLDCRWDSPVPAFEDRQLPPPSEAARPPLWPEPPPPPPDVSVPGSTPPLPIAGADAQGFLGYPAARCEVPDHSAMLLRTAASLVVICRGPSGGLYYKGMRLSDSAAIRVDNVTADDNGFTAINPTDGTRYEATLRGLTIVVGGQVAASEAAVESAFL</sequence>
<gene>
    <name evidence="2" type="ORF">K3U94_10580</name>
</gene>
<evidence type="ECO:0000313" key="3">
    <source>
        <dbReference type="Proteomes" id="UP000825008"/>
    </source>
</evidence>
<proteinExistence type="predicted"/>
<feature type="region of interest" description="Disordered" evidence="1">
    <location>
        <begin position="153"/>
        <end position="186"/>
    </location>
</feature>
<dbReference type="KEGG" id="mher:K3U94_10580"/>
<name>A0A9X7ZI35_9MYCO</name>
<protein>
    <submittedName>
        <fullName evidence="2">Uncharacterized protein</fullName>
    </submittedName>
</protein>
<evidence type="ECO:0000313" key="2">
    <source>
        <dbReference type="EMBL" id="QZA09620.1"/>
    </source>
</evidence>
<organism evidence="2 3">
    <name type="scientific">Mycolicibacter heraklionensis</name>
    <dbReference type="NCBI Taxonomy" id="512402"/>
    <lineage>
        <taxon>Bacteria</taxon>
        <taxon>Bacillati</taxon>
        <taxon>Actinomycetota</taxon>
        <taxon>Actinomycetes</taxon>
        <taxon>Mycobacteriales</taxon>
        <taxon>Mycobacteriaceae</taxon>
        <taxon>Mycolicibacter</taxon>
    </lineage>
</organism>
<accession>A0A9X7ZI35</accession>
<dbReference type="EMBL" id="CP080997">
    <property type="protein sequence ID" value="QZA09620.1"/>
    <property type="molecule type" value="Genomic_DNA"/>
</dbReference>
<dbReference type="AlphaFoldDB" id="A0A9X7ZI35"/>